<evidence type="ECO:0000256" key="1">
    <source>
        <dbReference type="ARBA" id="ARBA00004123"/>
    </source>
</evidence>
<organism evidence="9 10">
    <name type="scientific">Porphyra umbilicalis</name>
    <name type="common">Purple laver</name>
    <name type="synonym">Red alga</name>
    <dbReference type="NCBI Taxonomy" id="2786"/>
    <lineage>
        <taxon>Eukaryota</taxon>
        <taxon>Rhodophyta</taxon>
        <taxon>Bangiophyceae</taxon>
        <taxon>Bangiales</taxon>
        <taxon>Bangiaceae</taxon>
        <taxon>Porphyra</taxon>
    </lineage>
</organism>
<feature type="region of interest" description="Disordered" evidence="7">
    <location>
        <begin position="50"/>
        <end position="85"/>
    </location>
</feature>
<dbReference type="OrthoDB" id="1272441at2759"/>
<dbReference type="InterPro" id="IPR050568">
    <property type="entry name" value="Transcr_DNA_Rep_Reg"/>
</dbReference>
<evidence type="ECO:0000313" key="10">
    <source>
        <dbReference type="Proteomes" id="UP000218209"/>
    </source>
</evidence>
<dbReference type="CDD" id="cd22908">
    <property type="entry name" value="HFD_NFYC-like"/>
    <property type="match status" value="1"/>
</dbReference>
<dbReference type="GO" id="GO:0000978">
    <property type="term" value="F:RNA polymerase II cis-regulatory region sequence-specific DNA binding"/>
    <property type="evidence" value="ECO:0007669"/>
    <property type="project" value="TreeGrafter"/>
</dbReference>
<evidence type="ECO:0000256" key="7">
    <source>
        <dbReference type="SAM" id="MobiDB-lite"/>
    </source>
</evidence>
<dbReference type="PANTHER" id="PTHR10252:SF8">
    <property type="entry name" value="NUCLEAR TRANSCRIPTION FACTOR Y SUBUNIT GAMMA"/>
    <property type="match status" value="1"/>
</dbReference>
<name>A0A1X6NZD9_PORUM</name>
<keyword evidence="3" id="KW-0238">DNA-binding</keyword>
<dbReference type="InterPro" id="IPR009072">
    <property type="entry name" value="Histone-fold"/>
</dbReference>
<feature type="region of interest" description="Disordered" evidence="7">
    <location>
        <begin position="245"/>
        <end position="278"/>
    </location>
</feature>
<feature type="domain" description="Transcription factor CBF/NF-Y/archaeal histone" evidence="8">
    <location>
        <begin position="115"/>
        <end position="177"/>
    </location>
</feature>
<keyword evidence="10" id="KW-1185">Reference proteome</keyword>
<comment type="similarity">
    <text evidence="6">Belongs to the NFYC/HAP5 subunit family.</text>
</comment>
<dbReference type="SUPFAM" id="SSF47113">
    <property type="entry name" value="Histone-fold"/>
    <property type="match status" value="1"/>
</dbReference>
<accession>A0A1X6NZD9</accession>
<dbReference type="Gene3D" id="1.10.20.10">
    <property type="entry name" value="Histone, subunit A"/>
    <property type="match status" value="1"/>
</dbReference>
<feature type="compositionally biased region" description="Pro residues" evidence="7">
    <location>
        <begin position="356"/>
        <end position="366"/>
    </location>
</feature>
<dbReference type="InterPro" id="IPR003958">
    <property type="entry name" value="CBFA_NFYB_domain"/>
</dbReference>
<dbReference type="Proteomes" id="UP000218209">
    <property type="component" value="Unassembled WGS sequence"/>
</dbReference>
<feature type="region of interest" description="Disordered" evidence="7">
    <location>
        <begin position="1"/>
        <end position="31"/>
    </location>
</feature>
<feature type="compositionally biased region" description="Low complexity" evidence="7">
    <location>
        <begin position="248"/>
        <end position="278"/>
    </location>
</feature>
<dbReference type="PANTHER" id="PTHR10252">
    <property type="entry name" value="HISTONE-LIKE TRANSCRIPTION FACTOR CCAAT-RELATED"/>
    <property type="match status" value="1"/>
</dbReference>
<dbReference type="FunFam" id="1.10.20.10:FF:000006">
    <property type="entry name" value="Nuclear transcription factor Y subunit gamma"/>
    <property type="match status" value="1"/>
</dbReference>
<evidence type="ECO:0000256" key="3">
    <source>
        <dbReference type="ARBA" id="ARBA00023125"/>
    </source>
</evidence>
<dbReference type="Pfam" id="PF00808">
    <property type="entry name" value="CBFD_NFYB_HMF"/>
    <property type="match status" value="1"/>
</dbReference>
<protein>
    <recommendedName>
        <fullName evidence="8">Transcription factor CBF/NF-Y/archaeal histone domain-containing protein</fullName>
    </recommendedName>
</protein>
<dbReference type="EMBL" id="KV918974">
    <property type="protein sequence ID" value="OSX73886.1"/>
    <property type="molecule type" value="Genomic_DNA"/>
</dbReference>
<dbReference type="AlphaFoldDB" id="A0A1X6NZD9"/>
<feature type="compositionally biased region" description="Gly residues" evidence="7">
    <location>
        <begin position="1"/>
        <end position="12"/>
    </location>
</feature>
<feature type="region of interest" description="Disordered" evidence="7">
    <location>
        <begin position="323"/>
        <end position="366"/>
    </location>
</feature>
<feature type="compositionally biased region" description="Low complexity" evidence="7">
    <location>
        <begin position="71"/>
        <end position="85"/>
    </location>
</feature>
<evidence type="ECO:0000259" key="8">
    <source>
        <dbReference type="Pfam" id="PF00808"/>
    </source>
</evidence>
<comment type="subcellular location">
    <subcellularLocation>
        <location evidence="1">Nucleus</location>
    </subcellularLocation>
</comment>
<feature type="compositionally biased region" description="Low complexity" evidence="7">
    <location>
        <begin position="13"/>
        <end position="25"/>
    </location>
</feature>
<proteinExistence type="inferred from homology"/>
<evidence type="ECO:0000313" key="9">
    <source>
        <dbReference type="EMBL" id="OSX73886.1"/>
    </source>
</evidence>
<dbReference type="GO" id="GO:0000981">
    <property type="term" value="F:DNA-binding transcription factor activity, RNA polymerase II-specific"/>
    <property type="evidence" value="ECO:0007669"/>
    <property type="project" value="TreeGrafter"/>
</dbReference>
<evidence type="ECO:0000256" key="6">
    <source>
        <dbReference type="ARBA" id="ARBA00038129"/>
    </source>
</evidence>
<evidence type="ECO:0000256" key="4">
    <source>
        <dbReference type="ARBA" id="ARBA00023163"/>
    </source>
</evidence>
<dbReference type="GO" id="GO:0046982">
    <property type="term" value="F:protein heterodimerization activity"/>
    <property type="evidence" value="ECO:0007669"/>
    <property type="project" value="InterPro"/>
</dbReference>
<dbReference type="GO" id="GO:0005634">
    <property type="term" value="C:nucleus"/>
    <property type="evidence" value="ECO:0007669"/>
    <property type="project" value="UniProtKB-SubCell"/>
</dbReference>
<keyword evidence="5" id="KW-0539">Nucleus</keyword>
<reference evidence="9 10" key="1">
    <citation type="submission" date="2017-03" db="EMBL/GenBank/DDBJ databases">
        <title>WGS assembly of Porphyra umbilicalis.</title>
        <authorList>
            <person name="Brawley S.H."/>
            <person name="Blouin N.A."/>
            <person name="Ficko-Blean E."/>
            <person name="Wheeler G.L."/>
            <person name="Lohr M."/>
            <person name="Goodson H.V."/>
            <person name="Jenkins J.W."/>
            <person name="Blaby-Haas C.E."/>
            <person name="Helliwell K.E."/>
            <person name="Chan C."/>
            <person name="Marriage T."/>
            <person name="Bhattacharya D."/>
            <person name="Klein A.S."/>
            <person name="Badis Y."/>
            <person name="Brodie J."/>
            <person name="Cao Y."/>
            <person name="Collen J."/>
            <person name="Dittami S.M."/>
            <person name="Gachon C.M."/>
            <person name="Green B.R."/>
            <person name="Karpowicz S."/>
            <person name="Kim J.W."/>
            <person name="Kudahl U."/>
            <person name="Lin S."/>
            <person name="Michel G."/>
            <person name="Mittag M."/>
            <person name="Olson B.J."/>
            <person name="Pangilinan J."/>
            <person name="Peng Y."/>
            <person name="Qiu H."/>
            <person name="Shu S."/>
            <person name="Singer J.T."/>
            <person name="Smith A.G."/>
            <person name="Sprecher B.N."/>
            <person name="Wagner V."/>
            <person name="Wang W."/>
            <person name="Wang Z.-Y."/>
            <person name="Yan J."/>
            <person name="Yarish C."/>
            <person name="Zoeuner-Riek S."/>
            <person name="Zhuang Y."/>
            <person name="Zou Y."/>
            <person name="Lindquist E.A."/>
            <person name="Grimwood J."/>
            <person name="Barry K."/>
            <person name="Rokhsar D.S."/>
            <person name="Schmutz J."/>
            <person name="Stiller J.W."/>
            <person name="Grossman A.R."/>
            <person name="Prochnik S.E."/>
        </authorList>
    </citation>
    <scope>NUCLEOTIDE SEQUENCE [LARGE SCALE GENOMIC DNA]</scope>
    <source>
        <strain evidence="9">4086291</strain>
    </source>
</reference>
<evidence type="ECO:0000256" key="5">
    <source>
        <dbReference type="ARBA" id="ARBA00023242"/>
    </source>
</evidence>
<keyword evidence="2" id="KW-0805">Transcription regulation</keyword>
<sequence length="366" mass="38897">MAGGGTNGGGQAAGNPPAAASSAASAGGGGPPAMNAPGMPMPAGMMAPEGMFGIPPAGQAPMSAGQYRPPTATTSHAQQSHAQQGAQVLDAQLTTFWTEQQTEVEQATDFKNHLLPLARIKKIMKSDEDVRMISAEAPVLFAKACEMFILELTLRAWAQTEEAKRRTLQRSDISAAIQKTDIFDFLIDIVPRDEPKKEVGAPVAGFPGAVPGGVMPPGGTPVGGYYGMPNAGMPPYMSQGDPAAAAMMYQQHQQQQQLMQQQQQQHQQQPPGQQPGQQQMYYGAATSTAGGAGNMYGGANPAMAGNANLQQFMRLQQQQQQQQQMFLQQQQQQQPYQNFNGHYGNLMPEGQQGQPGAPPAQQPPQQ</sequence>
<feature type="compositionally biased region" description="Low complexity" evidence="7">
    <location>
        <begin position="323"/>
        <end position="334"/>
    </location>
</feature>
<gene>
    <name evidence="9" type="ORF">BU14_0322s0020</name>
</gene>
<evidence type="ECO:0000256" key="2">
    <source>
        <dbReference type="ARBA" id="ARBA00023015"/>
    </source>
</evidence>
<keyword evidence="4" id="KW-0804">Transcription</keyword>